<keyword evidence="5" id="KW-0833">Ubl conjugation pathway</keyword>
<proteinExistence type="inferred from homology"/>
<dbReference type="GO" id="GO:0031386">
    <property type="term" value="F:protein tag activity"/>
    <property type="evidence" value="ECO:0007669"/>
    <property type="project" value="UniProtKB-UniRule"/>
</dbReference>
<evidence type="ECO:0000313" key="8">
    <source>
        <dbReference type="Proteomes" id="UP000008495"/>
    </source>
</evidence>
<dbReference type="eggNOG" id="ENOG50333JS">
    <property type="taxonomic scope" value="Bacteria"/>
</dbReference>
<name>K6VP57_9MICO</name>
<reference evidence="7 8" key="1">
    <citation type="submission" date="2012-08" db="EMBL/GenBank/DDBJ databases">
        <title>Whole genome shotgun sequence of Austwickia chelonae NBRC 105200.</title>
        <authorList>
            <person name="Yoshida I."/>
            <person name="Hosoyama A."/>
            <person name="Tsuchikane K."/>
            <person name="Katsumata H."/>
            <person name="Ando Y."/>
            <person name="Ohji S."/>
            <person name="Hamada M."/>
            <person name="Tamura T."/>
            <person name="Yamazoe A."/>
            <person name="Yamazaki S."/>
            <person name="Fujita N."/>
        </authorList>
    </citation>
    <scope>NUCLEOTIDE SEQUENCE [LARGE SCALE GENOMIC DNA]</scope>
    <source>
        <strain evidence="7 8">NBRC 105200</strain>
    </source>
</reference>
<dbReference type="GO" id="GO:0010498">
    <property type="term" value="P:proteasomal protein catabolic process"/>
    <property type="evidence" value="ECO:0007669"/>
    <property type="project" value="UniProtKB-UniRule"/>
</dbReference>
<keyword evidence="8" id="KW-1185">Reference proteome</keyword>
<evidence type="ECO:0000256" key="5">
    <source>
        <dbReference type="HAMAP-Rule" id="MF_02106"/>
    </source>
</evidence>
<dbReference type="GO" id="GO:0019941">
    <property type="term" value="P:modification-dependent protein catabolic process"/>
    <property type="evidence" value="ECO:0007669"/>
    <property type="project" value="UniProtKB-UniRule"/>
</dbReference>
<comment type="caution">
    <text evidence="7">The sequence shown here is derived from an EMBL/GenBank/DDBJ whole genome shotgun (WGS) entry which is preliminary data.</text>
</comment>
<protein>
    <recommendedName>
        <fullName evidence="3 5">Prokaryotic ubiquitin-like protein Pup</fullName>
    </recommendedName>
    <alternativeName>
        <fullName evidence="4 5">Bacterial ubiquitin-like modifier</fullName>
    </alternativeName>
</protein>
<dbReference type="UniPathway" id="UPA00997"/>
<dbReference type="AlphaFoldDB" id="K6VP57"/>
<comment type="PTM">
    <text evidence="5">Is modified by deamidation of its C-terminal glutamine to glutamate by the deamidase Dop, a prerequisite to the subsequent pupylation process.</text>
</comment>
<evidence type="ECO:0000256" key="4">
    <source>
        <dbReference type="ARBA" id="ARBA00032321"/>
    </source>
</evidence>
<dbReference type="OrthoDB" id="3254977at2"/>
<evidence type="ECO:0000256" key="2">
    <source>
        <dbReference type="ARBA" id="ARBA00010616"/>
    </source>
</evidence>
<dbReference type="RefSeq" id="WP_006501907.1">
    <property type="nucleotide sequence ID" value="NZ_BAGZ01000005.1"/>
</dbReference>
<feature type="region of interest" description="ARC ATPase binding" evidence="5">
    <location>
        <begin position="21"/>
        <end position="58"/>
    </location>
</feature>
<dbReference type="EMBL" id="BAGZ01000005">
    <property type="protein sequence ID" value="GAB77155.1"/>
    <property type="molecule type" value="Genomic_DNA"/>
</dbReference>
<evidence type="ECO:0000256" key="6">
    <source>
        <dbReference type="SAM" id="MobiDB-lite"/>
    </source>
</evidence>
<comment type="subunit">
    <text evidence="5">Strongly interacts with the proteasome-associated ATPase ARC through a hydrophobic interface; the interacting region of Pup lies in its C-terminal half. There is one Pup binding site per ARC hexamer ring.</text>
</comment>
<evidence type="ECO:0000256" key="1">
    <source>
        <dbReference type="ARBA" id="ARBA00004707"/>
    </source>
</evidence>
<feature type="cross-link" description="Isoglutamyl lysine isopeptide (Gln-Lys) (interchain with K-? in acceptor proteins)" evidence="5">
    <location>
        <position position="64"/>
    </location>
</feature>
<dbReference type="GO" id="GO:0070628">
    <property type="term" value="F:proteasome binding"/>
    <property type="evidence" value="ECO:0007669"/>
    <property type="project" value="UniProtKB-UniRule"/>
</dbReference>
<comment type="function">
    <text evidence="5">Protein modifier that is covalently attached to lysine residues of substrate proteins, thereby targeting them for proteasomal degradation. The tagging system is termed pupylation.</text>
</comment>
<evidence type="ECO:0000256" key="3">
    <source>
        <dbReference type="ARBA" id="ARBA00016748"/>
    </source>
</evidence>
<dbReference type="Proteomes" id="UP000008495">
    <property type="component" value="Unassembled WGS sequence"/>
</dbReference>
<dbReference type="InterPro" id="IPR008515">
    <property type="entry name" value="Ubiquitin-like_Pup"/>
</dbReference>
<feature type="region of interest" description="Disordered" evidence="6">
    <location>
        <begin position="1"/>
        <end position="32"/>
    </location>
</feature>
<accession>K6VP57</accession>
<organism evidence="7 8">
    <name type="scientific">Austwickia chelonae NBRC 105200</name>
    <dbReference type="NCBI Taxonomy" id="1184607"/>
    <lineage>
        <taxon>Bacteria</taxon>
        <taxon>Bacillati</taxon>
        <taxon>Actinomycetota</taxon>
        <taxon>Actinomycetes</taxon>
        <taxon>Micrococcales</taxon>
        <taxon>Dermatophilaceae</taxon>
        <taxon>Austwickia</taxon>
    </lineage>
</organism>
<sequence length="64" mass="6940">MPGQEQTRPPHGDPTDDIPPAAPHASTRRSELDADIDAVLDDIDSLLETNAEEFVRGFIQKGGQ</sequence>
<comment type="domain">
    <text evidence="5">The N-terminal unstructured half of Pup provides a signal required to initiate unfolding and degradation by the proteasome but is not needed for pupylation, while the C-terminal helical half of Pup interacts with ARC to target proteins to the proteasome.</text>
</comment>
<comment type="pathway">
    <text evidence="1 5">Protein degradation; proteasomal Pup-dependent pathway.</text>
</comment>
<dbReference type="Pfam" id="PF05639">
    <property type="entry name" value="Pup"/>
    <property type="match status" value="1"/>
</dbReference>
<dbReference type="STRING" id="100225.SAMN05421595_0970"/>
<feature type="modified residue" description="Deamidated glutamine" evidence="5">
    <location>
        <position position="64"/>
    </location>
</feature>
<gene>
    <name evidence="5" type="primary">pup</name>
    <name evidence="7" type="ORF">AUCHE_05_00600</name>
</gene>
<dbReference type="GO" id="GO:0070490">
    <property type="term" value="P:protein pupylation"/>
    <property type="evidence" value="ECO:0007669"/>
    <property type="project" value="UniProtKB-UniRule"/>
</dbReference>
<dbReference type="HAMAP" id="MF_02106">
    <property type="entry name" value="Pup"/>
    <property type="match status" value="1"/>
</dbReference>
<evidence type="ECO:0000313" key="7">
    <source>
        <dbReference type="EMBL" id="GAB77155.1"/>
    </source>
</evidence>
<comment type="similarity">
    <text evidence="2 5">Belongs to the prokaryotic ubiquitin-like protein family.</text>
</comment>
<dbReference type="NCBIfam" id="TIGR03687">
    <property type="entry name" value="pupylate_cterm"/>
    <property type="match status" value="1"/>
</dbReference>
<keyword evidence="5" id="KW-1017">Isopeptide bond</keyword>